<keyword evidence="2" id="KW-1185">Reference proteome</keyword>
<evidence type="ECO:0000313" key="2">
    <source>
        <dbReference type="Proteomes" id="UP000789595"/>
    </source>
</evidence>
<reference evidence="1" key="1">
    <citation type="submission" date="2021-11" db="EMBL/GenBank/DDBJ databases">
        <authorList>
            <consortium name="Genoscope - CEA"/>
            <person name="William W."/>
        </authorList>
    </citation>
    <scope>NUCLEOTIDE SEQUENCE</scope>
</reference>
<dbReference type="AlphaFoldDB" id="A0A8J2WYL2"/>
<comment type="caution">
    <text evidence="1">The sequence shown here is derived from an EMBL/GenBank/DDBJ whole genome shotgun (WGS) entry which is preliminary data.</text>
</comment>
<name>A0A8J2WYL2_9STRA</name>
<evidence type="ECO:0000313" key="1">
    <source>
        <dbReference type="EMBL" id="CAH0366911.1"/>
    </source>
</evidence>
<proteinExistence type="predicted"/>
<accession>A0A8J2WYL2</accession>
<dbReference type="Proteomes" id="UP000789595">
    <property type="component" value="Unassembled WGS sequence"/>
</dbReference>
<protein>
    <submittedName>
        <fullName evidence="1">Uncharacterized protein</fullName>
    </submittedName>
</protein>
<dbReference type="EMBL" id="CAKKNE010000001">
    <property type="protein sequence ID" value="CAH0366911.1"/>
    <property type="molecule type" value="Genomic_DNA"/>
</dbReference>
<gene>
    <name evidence="1" type="ORF">PECAL_1P34260</name>
</gene>
<sequence>MLLLLALAAVRAHAKVVDNADFWTQSLDCPRPPTRTATFLTPDGSNAADVLGSTTGAFLTILHEHLDRTPCIFARLANTVKPFRFKRFVIVVDSAEKTAAGTARATERLDAFDGAWLNTTCAFADEVRVAVLDHGPTPNALARATLARVTTNVTGVWGRRDELYKNGLQYLALVSGVLLPLRYVFNVDEELSLGWLETGSPRTVEAPFSAFLAAAVRDFARSSWFAGYSVQECVRACDDSRCSFVPHHGRWVFEAALFHVERLSSFLQKRPLSHDDLFMHPEAMLNRWSHAQHGAMLNAKLGEVCRVARSLRGECKVAVLSGRRGRCVRKDGRRLVLHWETKGEYACVLEAPYNVPQCHRGEC</sequence>
<organism evidence="1 2">
    <name type="scientific">Pelagomonas calceolata</name>
    <dbReference type="NCBI Taxonomy" id="35677"/>
    <lineage>
        <taxon>Eukaryota</taxon>
        <taxon>Sar</taxon>
        <taxon>Stramenopiles</taxon>
        <taxon>Ochrophyta</taxon>
        <taxon>Pelagophyceae</taxon>
        <taxon>Pelagomonadales</taxon>
        <taxon>Pelagomonadaceae</taxon>
        <taxon>Pelagomonas</taxon>
    </lineage>
</organism>